<evidence type="ECO:0000256" key="3">
    <source>
        <dbReference type="ARBA" id="ARBA00022448"/>
    </source>
</evidence>
<accession>A0ABQ9F8Z3</accession>
<evidence type="ECO:0000256" key="7">
    <source>
        <dbReference type="SAM" id="Phobius"/>
    </source>
</evidence>
<name>A0ABQ9F8Z3_TEGGR</name>
<proteinExistence type="inferred from homology"/>
<evidence type="ECO:0000256" key="2">
    <source>
        <dbReference type="ARBA" id="ARBA00006772"/>
    </source>
</evidence>
<evidence type="ECO:0000313" key="9">
    <source>
        <dbReference type="Proteomes" id="UP001217089"/>
    </source>
</evidence>
<dbReference type="PANTHER" id="PTHR10283:SF82">
    <property type="entry name" value="SOLUTE CARRIER FAMILY 13 MEMBER 2"/>
    <property type="match status" value="1"/>
</dbReference>
<feature type="transmembrane region" description="Helical" evidence="7">
    <location>
        <begin position="197"/>
        <end position="218"/>
    </location>
</feature>
<evidence type="ECO:0000256" key="1">
    <source>
        <dbReference type="ARBA" id="ARBA00004141"/>
    </source>
</evidence>
<comment type="subcellular location">
    <subcellularLocation>
        <location evidence="1">Membrane</location>
        <topology evidence="1">Multi-pass membrane protein</topology>
    </subcellularLocation>
</comment>
<dbReference type="PANTHER" id="PTHR10283">
    <property type="entry name" value="SOLUTE CARRIER FAMILY 13 MEMBER"/>
    <property type="match status" value="1"/>
</dbReference>
<reference evidence="8 9" key="1">
    <citation type="submission" date="2022-12" db="EMBL/GenBank/DDBJ databases">
        <title>Chromosome-level genome of Tegillarca granosa.</title>
        <authorList>
            <person name="Kim J."/>
        </authorList>
    </citation>
    <scope>NUCLEOTIDE SEQUENCE [LARGE SCALE GENOMIC DNA]</scope>
    <source>
        <strain evidence="8">Teg-2019</strain>
        <tissue evidence="8">Adductor muscle</tissue>
    </source>
</reference>
<keyword evidence="3" id="KW-0813">Transport</keyword>
<evidence type="ECO:0000313" key="8">
    <source>
        <dbReference type="EMBL" id="KAJ8313081.1"/>
    </source>
</evidence>
<feature type="transmembrane region" description="Helical" evidence="7">
    <location>
        <begin position="158"/>
        <end position="176"/>
    </location>
</feature>
<evidence type="ECO:0000256" key="6">
    <source>
        <dbReference type="ARBA" id="ARBA00023136"/>
    </source>
</evidence>
<keyword evidence="9" id="KW-1185">Reference proteome</keyword>
<feature type="transmembrane region" description="Helical" evidence="7">
    <location>
        <begin position="113"/>
        <end position="132"/>
    </location>
</feature>
<comment type="similarity">
    <text evidence="2">Belongs to the SLC13A/DASS transporter (TC 2.A.47) family. NADC subfamily.</text>
</comment>
<dbReference type="Proteomes" id="UP001217089">
    <property type="component" value="Unassembled WGS sequence"/>
</dbReference>
<comment type="caution">
    <text evidence="8">The sequence shown here is derived from an EMBL/GenBank/DDBJ whole genome shotgun (WGS) entry which is preliminary data.</text>
</comment>
<protein>
    <submittedName>
        <fullName evidence="8">Uncharacterized protein</fullName>
    </submittedName>
</protein>
<gene>
    <name evidence="8" type="ORF">KUTeg_010454</name>
</gene>
<keyword evidence="4 7" id="KW-0812">Transmembrane</keyword>
<dbReference type="InterPro" id="IPR001898">
    <property type="entry name" value="SLC13A/DASS"/>
</dbReference>
<dbReference type="Pfam" id="PF00939">
    <property type="entry name" value="Na_sulph_symp"/>
    <property type="match status" value="2"/>
</dbReference>
<sequence length="238" mass="25969">MAKGLSLSIAYSANVGGIGSLTGTAPNVVMKGFSDILYENRNATSPVSFATWMQFGLPLSAIMVVIVWIWLQIFFLRCRGCCSCCEDSNEGKEDVRKRVKSVIRQEYKNLGPLNFAQGAVIFHFVMLAILWVTRDLGGIGGWGDIFPPKTVTDSTPSILISVSLFIFPSVLPTWLWRKRGGGFALAKASEALNLGVNPLYFMFPTAIATSFAFMLPVATPPNAVVFSYGYVKVVDMVS</sequence>
<evidence type="ECO:0000256" key="5">
    <source>
        <dbReference type="ARBA" id="ARBA00022989"/>
    </source>
</evidence>
<keyword evidence="5 7" id="KW-1133">Transmembrane helix</keyword>
<evidence type="ECO:0000256" key="4">
    <source>
        <dbReference type="ARBA" id="ARBA00022692"/>
    </source>
</evidence>
<dbReference type="EMBL" id="JARBDR010000440">
    <property type="protein sequence ID" value="KAJ8313081.1"/>
    <property type="molecule type" value="Genomic_DNA"/>
</dbReference>
<keyword evidence="6 7" id="KW-0472">Membrane</keyword>
<dbReference type="PROSITE" id="PS01271">
    <property type="entry name" value="NA_SULFATE"/>
    <property type="match status" value="1"/>
</dbReference>
<dbReference type="InterPro" id="IPR031312">
    <property type="entry name" value="Na/sul_symport_CS"/>
</dbReference>
<organism evidence="8 9">
    <name type="scientific">Tegillarca granosa</name>
    <name type="common">Malaysian cockle</name>
    <name type="synonym">Anadara granosa</name>
    <dbReference type="NCBI Taxonomy" id="220873"/>
    <lineage>
        <taxon>Eukaryota</taxon>
        <taxon>Metazoa</taxon>
        <taxon>Spiralia</taxon>
        <taxon>Lophotrochozoa</taxon>
        <taxon>Mollusca</taxon>
        <taxon>Bivalvia</taxon>
        <taxon>Autobranchia</taxon>
        <taxon>Pteriomorphia</taxon>
        <taxon>Arcoida</taxon>
        <taxon>Arcoidea</taxon>
        <taxon>Arcidae</taxon>
        <taxon>Tegillarca</taxon>
    </lineage>
</organism>
<feature type="transmembrane region" description="Helical" evidence="7">
    <location>
        <begin position="49"/>
        <end position="71"/>
    </location>
</feature>